<comment type="caution">
    <text evidence="2">The sequence shown here is derived from an EMBL/GenBank/DDBJ whole genome shotgun (WGS) entry which is preliminary data.</text>
</comment>
<dbReference type="EMBL" id="JAHLPM010000002">
    <property type="protein sequence ID" value="MBU5437112.1"/>
    <property type="molecule type" value="Genomic_DNA"/>
</dbReference>
<sequence>MNRLFQKNFEIIDRKIVEHRNWFHIPKTKAEVLYIAPHIYKGRDKYLPDGTVIKRGDLLAGIHIDNQKIKNMNINIKAILRLLDDELNCLSYAIVADTRFKDIKAFHGKTLFYPFLKREGFMIVDLDFSLNLLFVKSWEKMLRKTYSKNKIRKRVNREIKEFWITNDQLMDRRNRIGNEL</sequence>
<dbReference type="Proteomes" id="UP000749471">
    <property type="component" value="Unassembled WGS sequence"/>
</dbReference>
<name>A0ABS6E2W0_9FIRM</name>
<organism evidence="2 3">
    <name type="scientific">Tissierella simiarum</name>
    <dbReference type="NCBI Taxonomy" id="2841534"/>
    <lineage>
        <taxon>Bacteria</taxon>
        <taxon>Bacillati</taxon>
        <taxon>Bacillota</taxon>
        <taxon>Tissierellia</taxon>
        <taxon>Tissierellales</taxon>
        <taxon>Tissierellaceae</taxon>
        <taxon>Tissierella</taxon>
    </lineage>
</organism>
<dbReference type="InterPro" id="IPR054467">
    <property type="entry name" value="YkoP-like_dom"/>
</dbReference>
<reference evidence="2 3" key="1">
    <citation type="submission" date="2021-06" db="EMBL/GenBank/DDBJ databases">
        <authorList>
            <person name="Sun Q."/>
            <person name="Li D."/>
        </authorList>
    </citation>
    <scope>NUCLEOTIDE SEQUENCE [LARGE SCALE GENOMIC DNA]</scope>
    <source>
        <strain evidence="2 3">MSJ-40</strain>
    </source>
</reference>
<protein>
    <recommendedName>
        <fullName evidence="1">YkoP-like domain-containing protein</fullName>
    </recommendedName>
</protein>
<feature type="domain" description="YkoP-like" evidence="1">
    <location>
        <begin position="3"/>
        <end position="172"/>
    </location>
</feature>
<keyword evidence="3" id="KW-1185">Reference proteome</keyword>
<proteinExistence type="predicted"/>
<gene>
    <name evidence="2" type="ORF">KQI42_03765</name>
</gene>
<evidence type="ECO:0000313" key="2">
    <source>
        <dbReference type="EMBL" id="MBU5437112.1"/>
    </source>
</evidence>
<dbReference type="RefSeq" id="WP_216516876.1">
    <property type="nucleotide sequence ID" value="NZ_JAHLPM010000002.1"/>
</dbReference>
<dbReference type="Pfam" id="PF22790">
    <property type="entry name" value="YkoP"/>
    <property type="match status" value="1"/>
</dbReference>
<evidence type="ECO:0000259" key="1">
    <source>
        <dbReference type="Pfam" id="PF22790"/>
    </source>
</evidence>
<accession>A0ABS6E2W0</accession>
<evidence type="ECO:0000313" key="3">
    <source>
        <dbReference type="Proteomes" id="UP000749471"/>
    </source>
</evidence>